<organism evidence="4 5">
    <name type="scientific">Pseudozyma hubeiensis (strain SY62)</name>
    <name type="common">Yeast</name>
    <dbReference type="NCBI Taxonomy" id="1305764"/>
    <lineage>
        <taxon>Eukaryota</taxon>
        <taxon>Fungi</taxon>
        <taxon>Dikarya</taxon>
        <taxon>Basidiomycota</taxon>
        <taxon>Ustilaginomycotina</taxon>
        <taxon>Ustilaginomycetes</taxon>
        <taxon>Ustilaginales</taxon>
        <taxon>Ustilaginaceae</taxon>
        <taxon>Pseudozyma</taxon>
    </lineage>
</organism>
<name>R9P0Y7_PSEHS</name>
<evidence type="ECO:0000259" key="3">
    <source>
        <dbReference type="Pfam" id="PF12853"/>
    </source>
</evidence>
<evidence type="ECO:0000259" key="2">
    <source>
        <dbReference type="Pfam" id="PF10785"/>
    </source>
</evidence>
<keyword evidence="5" id="KW-1185">Reference proteome</keyword>
<dbReference type="GeneID" id="24107665"/>
<dbReference type="STRING" id="1305764.R9P0Y7"/>
<proteinExistence type="predicted"/>
<dbReference type="eggNOG" id="ENOG502S1BF">
    <property type="taxonomic scope" value="Eukaryota"/>
</dbReference>
<feature type="transmembrane region" description="Helical" evidence="1">
    <location>
        <begin position="79"/>
        <end position="96"/>
    </location>
</feature>
<dbReference type="Proteomes" id="UP000014071">
    <property type="component" value="Unassembled WGS sequence"/>
</dbReference>
<keyword evidence="1" id="KW-0812">Transmembrane</keyword>
<reference evidence="5" key="1">
    <citation type="journal article" date="2013" name="Genome Announc.">
        <title>Draft genome sequence of the basidiomycetous yeast-like fungus Pseudozyma hubeiensis SY62, which produces an abundant amount of the biosurfactant mannosylerythritol lipids.</title>
        <authorList>
            <person name="Konishi M."/>
            <person name="Hatada Y."/>
            <person name="Horiuchi J."/>
        </authorList>
    </citation>
    <scope>NUCLEOTIDE SEQUENCE [LARGE SCALE GENOMIC DNA]</scope>
    <source>
        <strain evidence="5">SY62</strain>
    </source>
</reference>
<dbReference type="InterPro" id="IPR053229">
    <property type="entry name" value="NADH-Q_oxidrdct_subunit"/>
</dbReference>
<dbReference type="AlphaFoldDB" id="R9P0Y7"/>
<keyword evidence="1" id="KW-1133">Transmembrane helix</keyword>
<dbReference type="RefSeq" id="XP_012188386.1">
    <property type="nucleotide sequence ID" value="XM_012332996.1"/>
</dbReference>
<dbReference type="EMBL" id="DF238786">
    <property type="protein sequence ID" value="GAC94799.1"/>
    <property type="molecule type" value="Genomic_DNA"/>
</dbReference>
<dbReference type="InterPro" id="IPR024549">
    <property type="entry name" value="NADH-UbQ_OxRdtase_su21_C_fun"/>
</dbReference>
<evidence type="ECO:0008006" key="6">
    <source>
        <dbReference type="Google" id="ProtNLM"/>
    </source>
</evidence>
<dbReference type="HOGENOM" id="CLU_1008754_0_0_1"/>
<dbReference type="PANTHER" id="PTHR34062">
    <property type="entry name" value="OXIDOREDUCTASE 21 KDA SUBUNIT, PUTATIVE (AFU_ORTHOLOGUE AFUA_4G04750)-RELATED"/>
    <property type="match status" value="1"/>
</dbReference>
<dbReference type="Pfam" id="PF10785">
    <property type="entry name" value="NADH-u_ox-rdase"/>
    <property type="match status" value="1"/>
</dbReference>
<dbReference type="InterPro" id="IPR019721">
    <property type="entry name" value="NADH-UbQ_OxRdtase_su21_N"/>
</dbReference>
<sequence>MALGSSTSDSLAALNIHCGSLALVVVDQHTGSCQHNSVVHPPLSHIDKMPVKQLDTPYPVIDADPHFSRVIRSFRTSDYAAMAGATAAFPSAIYMMEMFDPTRPKRGLGSALRLSTFLGLCGGFLFAYQRTSFRFWGWKENELEQQANQAAIDSGVKPLGTDPSKSDLTPYMQGVAHRNSAFSQLKFSTLPWFNLVDHPYHGNNSQESFRPSACRNGPDTSFPTLLLSAGQATDEPNARSIVLIEHRLTSEPHSCRTHHPRSSVNSTCVLASDNEN</sequence>
<evidence type="ECO:0000313" key="5">
    <source>
        <dbReference type="Proteomes" id="UP000014071"/>
    </source>
</evidence>
<feature type="domain" description="NADH-ubiquinone oxidoreductase 21kDa subunit N-terminal" evidence="2">
    <location>
        <begin position="56"/>
        <end position="140"/>
    </location>
</feature>
<gene>
    <name evidence="4" type="ORF">PHSY_002372</name>
</gene>
<keyword evidence="1" id="KW-0472">Membrane</keyword>
<feature type="transmembrane region" description="Helical" evidence="1">
    <location>
        <begin position="108"/>
        <end position="128"/>
    </location>
</feature>
<evidence type="ECO:0000313" key="4">
    <source>
        <dbReference type="EMBL" id="GAC94799.1"/>
    </source>
</evidence>
<evidence type="ECO:0000256" key="1">
    <source>
        <dbReference type="SAM" id="Phobius"/>
    </source>
</evidence>
<feature type="domain" description="NADH-ubiquinone oxidoreductase 21kDa subunit C-terminal fungi" evidence="3">
    <location>
        <begin position="164"/>
        <end position="206"/>
    </location>
</feature>
<dbReference type="OrthoDB" id="196140at2759"/>
<dbReference type="Pfam" id="PF12853">
    <property type="entry name" value="NADH_u_ox_C"/>
    <property type="match status" value="1"/>
</dbReference>
<protein>
    <recommendedName>
        <fullName evidence="6">NADH-ubiquinone oxidoreductase 21 kDa subunit</fullName>
    </recommendedName>
</protein>
<dbReference type="PANTHER" id="PTHR34062:SF1">
    <property type="entry name" value="NADH-UBIQUINONE OXIDOREDUCTASE 21KDA SUBUNIT N-TERMINAL DOMAIN-CONTAINING PROTEIN"/>
    <property type="match status" value="1"/>
</dbReference>
<accession>R9P0Y7</accession>